<sequence length="327" mass="35560">MFEVMNAGLETAIQDYPGRVGYWNQGFPPSGPMDHWSFRLANVLVGNEPGDAALECQFTGPELRFHEDTVVAVTGGDMQPHIDGEPIELWRSYAVKAGQTLKLSYAKTGARGYIAVAGAIRTEPWLGSRATFHKAGVGGFEGRAIQAGQQIPTGDASGGTPDMVVIPEARPELPSDKRWEIEVVAGPNDDWLDEAGVRTFLEADWKLSAKSDRTGYRLEGPGDRLTFADKAINKRPEHGSEPSNIIDQGYPNGAINLAGLTPIILVKDGPSMGGFINPFTVPTSGFWKLGQVRPGEVIRFRAISVDEAQRLAREMTRICSRESLRPA</sequence>
<reference evidence="5" key="1">
    <citation type="submission" date="2019-06" db="EMBL/GenBank/DDBJ databases">
        <authorList>
            <person name="Murdoch R.W."/>
            <person name="Fathepure B."/>
        </authorList>
    </citation>
    <scope>NUCLEOTIDE SEQUENCE</scope>
</reference>
<keyword evidence="1" id="KW-0547">Nucleotide-binding</keyword>
<dbReference type="Gene3D" id="2.40.100.10">
    <property type="entry name" value="Cyclophilin-like"/>
    <property type="match status" value="1"/>
</dbReference>
<proteinExistence type="predicted"/>
<dbReference type="PANTHER" id="PTHR43309">
    <property type="entry name" value="5-OXOPROLINASE SUBUNIT C"/>
    <property type="match status" value="1"/>
</dbReference>
<keyword evidence="3" id="KW-0067">ATP-binding</keyword>
<organism evidence="5">
    <name type="scientific">uncultured organism</name>
    <dbReference type="NCBI Taxonomy" id="155900"/>
    <lineage>
        <taxon>unclassified sequences</taxon>
        <taxon>environmental samples</taxon>
    </lineage>
</organism>
<dbReference type="GO" id="GO:0016787">
    <property type="term" value="F:hydrolase activity"/>
    <property type="evidence" value="ECO:0007669"/>
    <property type="project" value="UniProtKB-KW"/>
</dbReference>
<dbReference type="EMBL" id="MN079080">
    <property type="protein sequence ID" value="QEA04118.1"/>
    <property type="molecule type" value="Genomic_DNA"/>
</dbReference>
<dbReference type="GO" id="GO:0005524">
    <property type="term" value="F:ATP binding"/>
    <property type="evidence" value="ECO:0007669"/>
    <property type="project" value="UniProtKB-KW"/>
</dbReference>
<dbReference type="Pfam" id="PF02626">
    <property type="entry name" value="CT_A_B"/>
    <property type="match status" value="1"/>
</dbReference>
<dbReference type="InterPro" id="IPR003778">
    <property type="entry name" value="CT_A_B"/>
</dbReference>
<dbReference type="AlphaFoldDB" id="A0A5B8R821"/>
<keyword evidence="2" id="KW-0378">Hydrolase</keyword>
<protein>
    <submittedName>
        <fullName evidence="5">KipI antagonist</fullName>
    </submittedName>
</protein>
<evidence type="ECO:0000256" key="3">
    <source>
        <dbReference type="ARBA" id="ARBA00022840"/>
    </source>
</evidence>
<dbReference type="SMART" id="SM00797">
    <property type="entry name" value="AHS2"/>
    <property type="match status" value="1"/>
</dbReference>
<accession>A0A5B8R821</accession>
<dbReference type="InterPro" id="IPR029000">
    <property type="entry name" value="Cyclophilin-like_dom_sf"/>
</dbReference>
<dbReference type="SUPFAM" id="SSF50891">
    <property type="entry name" value="Cyclophilin-like"/>
    <property type="match status" value="1"/>
</dbReference>
<dbReference type="InterPro" id="IPR052708">
    <property type="entry name" value="PxpC"/>
</dbReference>
<evidence type="ECO:0000259" key="4">
    <source>
        <dbReference type="SMART" id="SM00797"/>
    </source>
</evidence>
<dbReference type="PANTHER" id="PTHR43309:SF5">
    <property type="entry name" value="5-OXOPROLINASE SUBUNIT C"/>
    <property type="match status" value="1"/>
</dbReference>
<name>A0A5B8R821_9ZZZZ</name>
<evidence type="ECO:0000313" key="5">
    <source>
        <dbReference type="EMBL" id="QEA04118.1"/>
    </source>
</evidence>
<evidence type="ECO:0000256" key="2">
    <source>
        <dbReference type="ARBA" id="ARBA00022801"/>
    </source>
</evidence>
<evidence type="ECO:0000256" key="1">
    <source>
        <dbReference type="ARBA" id="ARBA00022741"/>
    </source>
</evidence>
<feature type="domain" description="Carboxyltransferase" evidence="4">
    <location>
        <begin position="24"/>
        <end position="318"/>
    </location>
</feature>
<gene>
    <name evidence="5" type="primary">kipA</name>
    <name evidence="5" type="ORF">KBTEX_00421</name>
</gene>
<dbReference type="NCBIfam" id="TIGR00724">
    <property type="entry name" value="urea_amlyse_rel"/>
    <property type="match status" value="1"/>
</dbReference>